<dbReference type="Proteomes" id="UP000315673">
    <property type="component" value="Chromosome"/>
</dbReference>
<dbReference type="PANTHER" id="PTHR43744:SF12">
    <property type="entry name" value="ABC TRANSPORTER PERMEASE PROTEIN MG189-RELATED"/>
    <property type="match status" value="1"/>
</dbReference>
<keyword evidence="3" id="KW-1003">Cell membrane</keyword>
<feature type="transmembrane region" description="Helical" evidence="7">
    <location>
        <begin position="63"/>
        <end position="91"/>
    </location>
</feature>
<accession>A0A5B8LEG3</accession>
<comment type="subcellular location">
    <subcellularLocation>
        <location evidence="1 7">Cell membrane</location>
        <topology evidence="1 7">Multi-pass membrane protein</topology>
    </subcellularLocation>
</comment>
<feature type="domain" description="ABC transmembrane type-1" evidence="8">
    <location>
        <begin position="67"/>
        <end position="256"/>
    </location>
</feature>
<feature type="transmembrane region" description="Helical" evidence="7">
    <location>
        <begin position="131"/>
        <end position="156"/>
    </location>
</feature>
<dbReference type="KEGG" id="spai:FPZ24_00125"/>
<evidence type="ECO:0000256" key="4">
    <source>
        <dbReference type="ARBA" id="ARBA00022692"/>
    </source>
</evidence>
<name>A0A5B8LEG3_9SPHN</name>
<dbReference type="InterPro" id="IPR035906">
    <property type="entry name" value="MetI-like_sf"/>
</dbReference>
<dbReference type="EMBL" id="CP042306">
    <property type="protein sequence ID" value="QDZ06072.1"/>
    <property type="molecule type" value="Genomic_DNA"/>
</dbReference>
<evidence type="ECO:0000313" key="9">
    <source>
        <dbReference type="EMBL" id="QDZ06072.1"/>
    </source>
</evidence>
<feature type="transmembrane region" description="Helical" evidence="7">
    <location>
        <begin position="177"/>
        <end position="199"/>
    </location>
</feature>
<dbReference type="SUPFAM" id="SSF161098">
    <property type="entry name" value="MetI-like"/>
    <property type="match status" value="1"/>
</dbReference>
<dbReference type="OrthoDB" id="9815445at2"/>
<evidence type="ECO:0000256" key="1">
    <source>
        <dbReference type="ARBA" id="ARBA00004651"/>
    </source>
</evidence>
<evidence type="ECO:0000256" key="5">
    <source>
        <dbReference type="ARBA" id="ARBA00022989"/>
    </source>
</evidence>
<keyword evidence="5 7" id="KW-1133">Transmembrane helix</keyword>
<keyword evidence="10" id="KW-1185">Reference proteome</keyword>
<organism evidence="9 10">
    <name type="scientific">Sphingomonas panacisoli</name>
    <dbReference type="NCBI Taxonomy" id="1813879"/>
    <lineage>
        <taxon>Bacteria</taxon>
        <taxon>Pseudomonadati</taxon>
        <taxon>Pseudomonadota</taxon>
        <taxon>Alphaproteobacteria</taxon>
        <taxon>Sphingomonadales</taxon>
        <taxon>Sphingomonadaceae</taxon>
        <taxon>Sphingomonas</taxon>
    </lineage>
</organism>
<comment type="similarity">
    <text evidence="7">Belongs to the binding-protein-dependent transport system permease family.</text>
</comment>
<keyword evidence="2 7" id="KW-0813">Transport</keyword>
<sequence>MRRGGILTNIALWLIAVFALAPLAWMVSVSFMSPGEASSFPPPLLPTKPSGANFVALFANTDMARYLANSLVLATLATLLSLTFNVMAGYAFAKLRFRGRDQLFRVLLTALVIPAQVAMIPLFLICKSLGIVNSFAGVLVPSIASVFGIFLVRQYALSIPDEMLEAARIDGASEGRIFRAIVLPTLKPILATLATFSFLGSWSDFLWPLIILNDSEKQTLPVALANLSREHVQDVELMMAGSVVTLLPVLALFLLLQRYYIAGLMAGSVKG</sequence>
<evidence type="ECO:0000256" key="2">
    <source>
        <dbReference type="ARBA" id="ARBA00022448"/>
    </source>
</evidence>
<evidence type="ECO:0000259" key="8">
    <source>
        <dbReference type="PROSITE" id="PS50928"/>
    </source>
</evidence>
<dbReference type="GO" id="GO:0005886">
    <property type="term" value="C:plasma membrane"/>
    <property type="evidence" value="ECO:0007669"/>
    <property type="project" value="UniProtKB-SubCell"/>
</dbReference>
<dbReference type="InterPro" id="IPR000515">
    <property type="entry name" value="MetI-like"/>
</dbReference>
<gene>
    <name evidence="9" type="ORF">FPZ24_00125</name>
</gene>
<evidence type="ECO:0000256" key="7">
    <source>
        <dbReference type="RuleBase" id="RU363032"/>
    </source>
</evidence>
<keyword evidence="6 7" id="KW-0472">Membrane</keyword>
<evidence type="ECO:0000256" key="6">
    <source>
        <dbReference type="ARBA" id="ARBA00023136"/>
    </source>
</evidence>
<evidence type="ECO:0000256" key="3">
    <source>
        <dbReference type="ARBA" id="ARBA00022475"/>
    </source>
</evidence>
<evidence type="ECO:0000313" key="10">
    <source>
        <dbReference type="Proteomes" id="UP000315673"/>
    </source>
</evidence>
<dbReference type="Pfam" id="PF00528">
    <property type="entry name" value="BPD_transp_1"/>
    <property type="match status" value="1"/>
</dbReference>
<dbReference type="AlphaFoldDB" id="A0A5B8LEG3"/>
<feature type="transmembrane region" description="Helical" evidence="7">
    <location>
        <begin position="103"/>
        <end position="125"/>
    </location>
</feature>
<dbReference type="PANTHER" id="PTHR43744">
    <property type="entry name" value="ABC TRANSPORTER PERMEASE PROTEIN MG189-RELATED-RELATED"/>
    <property type="match status" value="1"/>
</dbReference>
<dbReference type="CDD" id="cd06261">
    <property type="entry name" value="TM_PBP2"/>
    <property type="match status" value="1"/>
</dbReference>
<dbReference type="PROSITE" id="PS50928">
    <property type="entry name" value="ABC_TM1"/>
    <property type="match status" value="1"/>
</dbReference>
<dbReference type="RefSeq" id="WP_146569156.1">
    <property type="nucleotide sequence ID" value="NZ_CP042306.1"/>
</dbReference>
<proteinExistence type="inferred from homology"/>
<dbReference type="Gene3D" id="1.10.3720.10">
    <property type="entry name" value="MetI-like"/>
    <property type="match status" value="1"/>
</dbReference>
<protein>
    <submittedName>
        <fullName evidence="9">Carbohydrate ABC transporter permease</fullName>
    </submittedName>
</protein>
<reference evidence="9 10" key="1">
    <citation type="submission" date="2019-07" db="EMBL/GenBank/DDBJ databases">
        <title>Full genome sequence of Sphingomonas sp. 4R-6-7(HKS19).</title>
        <authorList>
            <person name="Im W.-T."/>
        </authorList>
    </citation>
    <scope>NUCLEOTIDE SEQUENCE [LARGE SCALE GENOMIC DNA]</scope>
    <source>
        <strain evidence="9 10">HKS19</strain>
    </source>
</reference>
<feature type="transmembrane region" description="Helical" evidence="7">
    <location>
        <begin position="237"/>
        <end position="256"/>
    </location>
</feature>
<keyword evidence="4 7" id="KW-0812">Transmembrane</keyword>
<dbReference type="GO" id="GO:0055085">
    <property type="term" value="P:transmembrane transport"/>
    <property type="evidence" value="ECO:0007669"/>
    <property type="project" value="InterPro"/>
</dbReference>